<proteinExistence type="predicted"/>
<organism evidence="1 2">
    <name type="scientific">Streptomyces xinghaiensis</name>
    <dbReference type="NCBI Taxonomy" id="1038928"/>
    <lineage>
        <taxon>Bacteria</taxon>
        <taxon>Bacillati</taxon>
        <taxon>Actinomycetota</taxon>
        <taxon>Actinomycetes</taxon>
        <taxon>Kitasatosporales</taxon>
        <taxon>Streptomycetaceae</taxon>
        <taxon>Streptomyces</taxon>
    </lineage>
</organism>
<keyword evidence="2" id="KW-1185">Reference proteome</keyword>
<evidence type="ECO:0000313" key="2">
    <source>
        <dbReference type="Proteomes" id="UP000028058"/>
    </source>
</evidence>
<protein>
    <submittedName>
        <fullName evidence="1">Uncharacterized protein</fullName>
    </submittedName>
</protein>
<dbReference type="EMBL" id="JNAD02000016">
    <property type="protein sequence ID" value="RKM91688.1"/>
    <property type="molecule type" value="Genomic_DNA"/>
</dbReference>
<dbReference type="AlphaFoldDB" id="A0A3R7EL18"/>
<gene>
    <name evidence="1" type="ORF">SFRA_027215</name>
</gene>
<accession>A0A3R7EL18</accession>
<sequence length="63" mass="6769">MARAAISTRALSRLKVEHVTVQTAKVSAALLKDAGLHGHKYAIDATIAEAALRARACCRRAQR</sequence>
<evidence type="ECO:0000313" key="1">
    <source>
        <dbReference type="EMBL" id="RKM91688.1"/>
    </source>
</evidence>
<dbReference type="Proteomes" id="UP000028058">
    <property type="component" value="Unassembled WGS sequence"/>
</dbReference>
<name>A0A3R7EL18_9ACTN</name>
<dbReference type="OrthoDB" id="3292949at2"/>
<reference evidence="1 2" key="1">
    <citation type="journal article" date="2014" name="Genome Announc.">
        <title>Draft Genome Sequence of Streptomyces fradiae ATCC 19609, a Strain Highly Sensitive to Antibiotics.</title>
        <authorList>
            <person name="Bekker O.B."/>
            <person name="Klimina K.M."/>
            <person name="Vatlin A.A."/>
            <person name="Zakharevich N.V."/>
            <person name="Kasianov A.S."/>
            <person name="Danilenko V.N."/>
        </authorList>
    </citation>
    <scope>NUCLEOTIDE SEQUENCE [LARGE SCALE GENOMIC DNA]</scope>
    <source>
        <strain evidence="1 2">ATCC 19609</strain>
    </source>
</reference>
<comment type="caution">
    <text evidence="1">The sequence shown here is derived from an EMBL/GenBank/DDBJ whole genome shotgun (WGS) entry which is preliminary data.</text>
</comment>